<keyword evidence="9" id="KW-1185">Reference proteome</keyword>
<evidence type="ECO:0000256" key="5">
    <source>
        <dbReference type="ARBA" id="ARBA00022694"/>
    </source>
</evidence>
<keyword evidence="3 6" id="KW-0808">Transferase</keyword>
<dbReference type="EC" id="2.1.1.223" evidence="6"/>
<evidence type="ECO:0000256" key="1">
    <source>
        <dbReference type="ARBA" id="ARBA00022490"/>
    </source>
</evidence>
<sequence length="240" mass="27019">MPKSYFQFKQFIINQDKCAMKVCTDACILGAYTDTTGTEKILDIGTGTGLLSLMLAQRSTAAIDAVEIDDDAYAQAKANIAESKFADSISLHHKSIQEFSRLHSVENQYDLIISNPPFYQNSLQSPDLQTNKALHATTLTFDELIDAVLNLLSPNGRFIVLLPPFEAQQLAAVAQKKALYLYEKLLIQHNPQKPVFRNILSFSKKPVPEYSEDTLVIHEKNSNAYADKFRQLLSDYYTIF</sequence>
<keyword evidence="2 6" id="KW-0489">Methyltransferase</keyword>
<comment type="function">
    <text evidence="6">Specifically methylates the adenine in position 37 of tRNA(1)(Val) (anticodon cmo5UAC).</text>
</comment>
<protein>
    <recommendedName>
        <fullName evidence="6">tRNA1(Val) (adenine(37)-N6)-methyltransferase</fullName>
        <ecNumber evidence="6">2.1.1.223</ecNumber>
    </recommendedName>
    <alternativeName>
        <fullName evidence="6">tRNA m6A37 methyltransferase</fullName>
    </alternativeName>
</protein>
<dbReference type="InterPro" id="IPR007848">
    <property type="entry name" value="Small_mtfrase_dom"/>
</dbReference>
<comment type="catalytic activity">
    <reaction evidence="6">
        <text>adenosine(37) in tRNA1(Val) + S-adenosyl-L-methionine = N(6)-methyladenosine(37) in tRNA1(Val) + S-adenosyl-L-homocysteine + H(+)</text>
        <dbReference type="Rhea" id="RHEA:43160"/>
        <dbReference type="Rhea" id="RHEA-COMP:10369"/>
        <dbReference type="Rhea" id="RHEA-COMP:10370"/>
        <dbReference type="ChEBI" id="CHEBI:15378"/>
        <dbReference type="ChEBI" id="CHEBI:57856"/>
        <dbReference type="ChEBI" id="CHEBI:59789"/>
        <dbReference type="ChEBI" id="CHEBI:74411"/>
        <dbReference type="ChEBI" id="CHEBI:74449"/>
        <dbReference type="EC" id="2.1.1.223"/>
    </reaction>
</comment>
<evidence type="ECO:0000256" key="4">
    <source>
        <dbReference type="ARBA" id="ARBA00022691"/>
    </source>
</evidence>
<gene>
    <name evidence="8" type="ORF">ACFSR2_02020</name>
</gene>
<dbReference type="CDD" id="cd02440">
    <property type="entry name" value="AdoMet_MTases"/>
    <property type="match status" value="1"/>
</dbReference>
<evidence type="ECO:0000313" key="8">
    <source>
        <dbReference type="EMBL" id="MFD2519642.1"/>
    </source>
</evidence>
<dbReference type="HAMAP" id="MF_01872">
    <property type="entry name" value="tRNA_methyltr_YfiC"/>
    <property type="match status" value="1"/>
</dbReference>
<dbReference type="PROSITE" id="PS00092">
    <property type="entry name" value="N6_MTASE"/>
    <property type="match status" value="1"/>
</dbReference>
<evidence type="ECO:0000256" key="6">
    <source>
        <dbReference type="HAMAP-Rule" id="MF_01872"/>
    </source>
</evidence>
<comment type="similarity">
    <text evidence="6">Belongs to the methyltransferase superfamily. tRNA (adenine-N(6)-)-methyltransferase family.</text>
</comment>
<keyword evidence="5 6" id="KW-0819">tRNA processing</keyword>
<feature type="domain" description="Methyltransferase small" evidence="7">
    <location>
        <begin position="37"/>
        <end position="128"/>
    </location>
</feature>
<dbReference type="PANTHER" id="PTHR47739">
    <property type="entry name" value="TRNA1(VAL) (ADENINE(37)-N6)-METHYLTRANSFERASE"/>
    <property type="match status" value="1"/>
</dbReference>
<name>A0ABW5J3L5_9BACT</name>
<dbReference type="Proteomes" id="UP001597510">
    <property type="component" value="Unassembled WGS sequence"/>
</dbReference>
<dbReference type="RefSeq" id="WP_340236535.1">
    <property type="nucleotide sequence ID" value="NZ_JBBEWC010000006.1"/>
</dbReference>
<reference evidence="9" key="1">
    <citation type="journal article" date="2019" name="Int. J. Syst. Evol. Microbiol.">
        <title>The Global Catalogue of Microorganisms (GCM) 10K type strain sequencing project: providing services to taxonomists for standard genome sequencing and annotation.</title>
        <authorList>
            <consortium name="The Broad Institute Genomics Platform"/>
            <consortium name="The Broad Institute Genome Sequencing Center for Infectious Disease"/>
            <person name="Wu L."/>
            <person name="Ma J."/>
        </authorList>
    </citation>
    <scope>NUCLEOTIDE SEQUENCE [LARGE SCALE GENOMIC DNA]</scope>
    <source>
        <strain evidence="9">KCTC 52344</strain>
    </source>
</reference>
<dbReference type="EMBL" id="JBHULC010000003">
    <property type="protein sequence ID" value="MFD2519642.1"/>
    <property type="molecule type" value="Genomic_DNA"/>
</dbReference>
<comment type="caution">
    <text evidence="8">The sequence shown here is derived from an EMBL/GenBank/DDBJ whole genome shotgun (WGS) entry which is preliminary data.</text>
</comment>
<dbReference type="InterPro" id="IPR002052">
    <property type="entry name" value="DNA_methylase_N6_adenine_CS"/>
</dbReference>
<evidence type="ECO:0000256" key="2">
    <source>
        <dbReference type="ARBA" id="ARBA00022603"/>
    </source>
</evidence>
<dbReference type="Gene3D" id="3.40.50.150">
    <property type="entry name" value="Vaccinia Virus protein VP39"/>
    <property type="match status" value="1"/>
</dbReference>
<dbReference type="PANTHER" id="PTHR47739:SF1">
    <property type="entry name" value="TRNA1(VAL) (ADENINE(37)-N6)-METHYLTRANSFERASE"/>
    <property type="match status" value="1"/>
</dbReference>
<dbReference type="PRINTS" id="PR00507">
    <property type="entry name" value="N12N6MTFRASE"/>
</dbReference>
<organism evidence="8 9">
    <name type="scientific">Emticicia soli</name>
    <dbReference type="NCBI Taxonomy" id="2027878"/>
    <lineage>
        <taxon>Bacteria</taxon>
        <taxon>Pseudomonadati</taxon>
        <taxon>Bacteroidota</taxon>
        <taxon>Cytophagia</taxon>
        <taxon>Cytophagales</taxon>
        <taxon>Leadbetterellaceae</taxon>
        <taxon>Emticicia</taxon>
    </lineage>
</organism>
<dbReference type="InterPro" id="IPR022882">
    <property type="entry name" value="tRNA_adenine-N6_MeTrfase"/>
</dbReference>
<accession>A0ABW5J3L5</accession>
<dbReference type="SUPFAM" id="SSF53335">
    <property type="entry name" value="S-adenosyl-L-methionine-dependent methyltransferases"/>
    <property type="match status" value="1"/>
</dbReference>
<keyword evidence="4 6" id="KW-0949">S-adenosyl-L-methionine</keyword>
<evidence type="ECO:0000259" key="7">
    <source>
        <dbReference type="Pfam" id="PF05175"/>
    </source>
</evidence>
<proteinExistence type="inferred from homology"/>
<dbReference type="PROSITE" id="PS01131">
    <property type="entry name" value="RRNA_A_DIMETH"/>
    <property type="match status" value="1"/>
</dbReference>
<dbReference type="Pfam" id="PF05175">
    <property type="entry name" value="MTS"/>
    <property type="match status" value="1"/>
</dbReference>
<dbReference type="GO" id="GO:0032259">
    <property type="term" value="P:methylation"/>
    <property type="evidence" value="ECO:0007669"/>
    <property type="project" value="UniProtKB-KW"/>
</dbReference>
<keyword evidence="1 6" id="KW-0963">Cytoplasm</keyword>
<comment type="subcellular location">
    <subcellularLocation>
        <location evidence="6">Cytoplasm</location>
    </subcellularLocation>
</comment>
<evidence type="ECO:0000313" key="9">
    <source>
        <dbReference type="Proteomes" id="UP001597510"/>
    </source>
</evidence>
<dbReference type="InterPro" id="IPR050210">
    <property type="entry name" value="tRNA_Adenine-N(6)_MTase"/>
</dbReference>
<dbReference type="InterPro" id="IPR020596">
    <property type="entry name" value="rRNA_Ade_Mease_Trfase_CS"/>
</dbReference>
<evidence type="ECO:0000256" key="3">
    <source>
        <dbReference type="ARBA" id="ARBA00022679"/>
    </source>
</evidence>
<dbReference type="InterPro" id="IPR029063">
    <property type="entry name" value="SAM-dependent_MTases_sf"/>
</dbReference>
<dbReference type="GO" id="GO:0008168">
    <property type="term" value="F:methyltransferase activity"/>
    <property type="evidence" value="ECO:0007669"/>
    <property type="project" value="UniProtKB-KW"/>
</dbReference>